<protein>
    <submittedName>
        <fullName evidence="15">TonB-linked outer membrane protein, SusC/RagA family</fullName>
    </submittedName>
</protein>
<dbReference type="STRING" id="430522.BFS30_00085"/>
<dbReference type="EMBL" id="FNGY01000001">
    <property type="protein sequence ID" value="SDL29652.1"/>
    <property type="molecule type" value="Genomic_DNA"/>
</dbReference>
<dbReference type="InterPro" id="IPR000531">
    <property type="entry name" value="Beta-barrel_TonB"/>
</dbReference>
<keyword evidence="7 10" id="KW-0472">Membrane</keyword>
<dbReference type="GO" id="GO:0044718">
    <property type="term" value="P:siderophore transmembrane transport"/>
    <property type="evidence" value="ECO:0007669"/>
    <property type="project" value="TreeGrafter"/>
</dbReference>
<dbReference type="AlphaFoldDB" id="A0A1G9IX29"/>
<keyword evidence="16" id="KW-1185">Reference proteome</keyword>
<keyword evidence="2 10" id="KW-0813">Transport</keyword>
<dbReference type="GO" id="GO:0015344">
    <property type="term" value="F:siderophore uptake transmembrane transporter activity"/>
    <property type="evidence" value="ECO:0007669"/>
    <property type="project" value="TreeGrafter"/>
</dbReference>
<gene>
    <name evidence="15" type="ORF">SAMN05421820_10182</name>
</gene>
<dbReference type="Gene3D" id="2.40.170.20">
    <property type="entry name" value="TonB-dependent receptor, beta-barrel domain"/>
    <property type="match status" value="1"/>
</dbReference>
<comment type="subcellular location">
    <subcellularLocation>
        <location evidence="1 10">Cell outer membrane</location>
        <topology evidence="1 10">Multi-pass membrane protein</topology>
    </subcellularLocation>
</comment>
<dbReference type="NCBIfam" id="TIGR04056">
    <property type="entry name" value="OMP_RagA_SusC"/>
    <property type="match status" value="1"/>
</dbReference>
<keyword evidence="6 11" id="KW-0798">TonB box</keyword>
<evidence type="ECO:0000256" key="9">
    <source>
        <dbReference type="ARBA" id="ARBA00023237"/>
    </source>
</evidence>
<dbReference type="InterPro" id="IPR012910">
    <property type="entry name" value="Plug_dom"/>
</dbReference>
<dbReference type="Gene3D" id="2.60.40.1120">
    <property type="entry name" value="Carboxypeptidase-like, regulatory domain"/>
    <property type="match status" value="1"/>
</dbReference>
<dbReference type="InterPro" id="IPR008969">
    <property type="entry name" value="CarboxyPept-like_regulatory"/>
</dbReference>
<proteinExistence type="inferred from homology"/>
<evidence type="ECO:0000259" key="14">
    <source>
        <dbReference type="Pfam" id="PF07715"/>
    </source>
</evidence>
<evidence type="ECO:0000313" key="16">
    <source>
        <dbReference type="Proteomes" id="UP000183200"/>
    </source>
</evidence>
<accession>A0A1G9IX29</accession>
<evidence type="ECO:0000256" key="8">
    <source>
        <dbReference type="ARBA" id="ARBA00023170"/>
    </source>
</evidence>
<keyword evidence="4 10" id="KW-0812">Transmembrane</keyword>
<dbReference type="Proteomes" id="UP000183200">
    <property type="component" value="Unassembled WGS sequence"/>
</dbReference>
<dbReference type="SUPFAM" id="SSF49464">
    <property type="entry name" value="Carboxypeptidase regulatory domain-like"/>
    <property type="match status" value="1"/>
</dbReference>
<dbReference type="NCBIfam" id="TIGR04057">
    <property type="entry name" value="SusC_RagA_signa"/>
    <property type="match status" value="1"/>
</dbReference>
<keyword evidence="9 10" id="KW-0998">Cell outer membrane</keyword>
<dbReference type="InterPro" id="IPR023996">
    <property type="entry name" value="TonB-dep_OMP_SusC/RagA"/>
</dbReference>
<evidence type="ECO:0000256" key="6">
    <source>
        <dbReference type="ARBA" id="ARBA00023077"/>
    </source>
</evidence>
<evidence type="ECO:0000256" key="11">
    <source>
        <dbReference type="RuleBase" id="RU003357"/>
    </source>
</evidence>
<evidence type="ECO:0000256" key="5">
    <source>
        <dbReference type="ARBA" id="ARBA00022729"/>
    </source>
</evidence>
<dbReference type="InterPro" id="IPR036942">
    <property type="entry name" value="Beta-barrel_TonB_sf"/>
</dbReference>
<dbReference type="PANTHER" id="PTHR30069:SF29">
    <property type="entry name" value="HEMOGLOBIN AND HEMOGLOBIN-HAPTOGLOBIN-BINDING PROTEIN 1-RELATED"/>
    <property type="match status" value="1"/>
</dbReference>
<reference evidence="16" key="1">
    <citation type="submission" date="2016-10" db="EMBL/GenBank/DDBJ databases">
        <authorList>
            <person name="Varghese N."/>
            <person name="Submissions S."/>
        </authorList>
    </citation>
    <scope>NUCLEOTIDE SEQUENCE [LARGE SCALE GENOMIC DNA]</scope>
    <source>
        <strain evidence="16">DSM 19110</strain>
    </source>
</reference>
<comment type="similarity">
    <text evidence="10 11">Belongs to the TonB-dependent receptor family.</text>
</comment>
<dbReference type="Pfam" id="PF13715">
    <property type="entry name" value="CarbopepD_reg_2"/>
    <property type="match status" value="1"/>
</dbReference>
<dbReference type="Pfam" id="PF00593">
    <property type="entry name" value="TonB_dep_Rec_b-barrel"/>
    <property type="match status" value="1"/>
</dbReference>
<dbReference type="PROSITE" id="PS52016">
    <property type="entry name" value="TONB_DEPENDENT_REC_3"/>
    <property type="match status" value="1"/>
</dbReference>
<evidence type="ECO:0000256" key="1">
    <source>
        <dbReference type="ARBA" id="ARBA00004571"/>
    </source>
</evidence>
<dbReference type="InterPro" id="IPR039426">
    <property type="entry name" value="TonB-dep_rcpt-like"/>
</dbReference>
<feature type="chain" id="PRO_5010168830" evidence="12">
    <location>
        <begin position="23"/>
        <end position="1029"/>
    </location>
</feature>
<dbReference type="SUPFAM" id="SSF56935">
    <property type="entry name" value="Porins"/>
    <property type="match status" value="1"/>
</dbReference>
<name>A0A1G9IX29_9SPHI</name>
<organism evidence="15 16">
    <name type="scientific">Pedobacter steynii</name>
    <dbReference type="NCBI Taxonomy" id="430522"/>
    <lineage>
        <taxon>Bacteria</taxon>
        <taxon>Pseudomonadati</taxon>
        <taxon>Bacteroidota</taxon>
        <taxon>Sphingobacteriia</taxon>
        <taxon>Sphingobacteriales</taxon>
        <taxon>Sphingobacteriaceae</taxon>
        <taxon>Pedobacter</taxon>
    </lineage>
</organism>
<dbReference type="GO" id="GO:0009279">
    <property type="term" value="C:cell outer membrane"/>
    <property type="evidence" value="ECO:0007669"/>
    <property type="project" value="UniProtKB-SubCell"/>
</dbReference>
<evidence type="ECO:0000259" key="13">
    <source>
        <dbReference type="Pfam" id="PF00593"/>
    </source>
</evidence>
<feature type="signal peptide" evidence="12">
    <location>
        <begin position="1"/>
        <end position="22"/>
    </location>
</feature>
<feature type="domain" description="TonB-dependent receptor-like beta-barrel" evidence="13">
    <location>
        <begin position="430"/>
        <end position="882"/>
    </location>
</feature>
<dbReference type="InterPro" id="IPR023997">
    <property type="entry name" value="TonB-dep_OMP_SusC/RagA_CS"/>
</dbReference>
<evidence type="ECO:0000256" key="4">
    <source>
        <dbReference type="ARBA" id="ARBA00022692"/>
    </source>
</evidence>
<dbReference type="PANTHER" id="PTHR30069">
    <property type="entry name" value="TONB-DEPENDENT OUTER MEMBRANE RECEPTOR"/>
    <property type="match status" value="1"/>
</dbReference>
<dbReference type="Pfam" id="PF07715">
    <property type="entry name" value="Plug"/>
    <property type="match status" value="1"/>
</dbReference>
<feature type="domain" description="TonB-dependent receptor plug" evidence="14">
    <location>
        <begin position="143"/>
        <end position="265"/>
    </location>
</feature>
<dbReference type="InterPro" id="IPR037066">
    <property type="entry name" value="Plug_dom_sf"/>
</dbReference>
<keyword evidence="3 10" id="KW-1134">Transmembrane beta strand</keyword>
<evidence type="ECO:0000256" key="2">
    <source>
        <dbReference type="ARBA" id="ARBA00022448"/>
    </source>
</evidence>
<evidence type="ECO:0000313" key="15">
    <source>
        <dbReference type="EMBL" id="SDL29652.1"/>
    </source>
</evidence>
<keyword evidence="5 12" id="KW-0732">Signal</keyword>
<evidence type="ECO:0000256" key="7">
    <source>
        <dbReference type="ARBA" id="ARBA00023136"/>
    </source>
</evidence>
<evidence type="ECO:0000256" key="3">
    <source>
        <dbReference type="ARBA" id="ARBA00022452"/>
    </source>
</evidence>
<keyword evidence="8" id="KW-0675">Receptor</keyword>
<dbReference type="Gene3D" id="2.170.130.10">
    <property type="entry name" value="TonB-dependent receptor, plug domain"/>
    <property type="match status" value="1"/>
</dbReference>
<sequence>MEMRKPLQLTCLLLYASANLFAGVKSDKLKSFPTLRISSDHEMEFRSHFQETIKGTVKDEAGVTLPGVSVKVKGSQQATQTNVSGQYAIAAKAGDVLVFSYVGYTVKEVTVAAQGTIDVVLNSNSQNLETVVVTALGIKKSTKSLTYNVQTLGSKEVNDVKDPSFVNSLTGKVSGLTLTHSSAPGGSTKAVLRGNKSISGNNNALYVVDGVPLPSLSGNGKSDGFQLSDAGDGISNLNAEDIEEVSVLSGASASALYGGQASNGVILITTKKGKAGKTVVNFNSSTTFDSPFLLPELQRNYGTANKAKPEEGPTFNGWGAKTANQSSYTPNDFFQTGKTFTNALSLSGGTEKNQSFFSAAATNAEGIIPNNKLDRYNFSFRNNTSFFEDKLSVDARAEYIYQKSQNMPGQGEYYNPITSVYLFPGASYNFDDTKNFETFDPVRKINVQNWPYGDQGMSLQNPYWITQRNMFQTQRSRIVGSVTAKYKFTDWLNLQGRVRMDRSTDKGENKIFATTAPGNLVSNSSNGRYATLDNLNSQTYADLLLNFNKALGDFTINATAGASIINNLTSGLTIDGPLDPFKVPNFFSVLNLTQAGIVFTPNTYRKQTQAAFLTTSIGYKNYLFLDVSGRNDWNSTLPKPFFYPSVGLSAVISEMTQLPEFISFAKLRASYAEVGNEIPDNYAYATNPSFPIIGGAIVPFTGKPFTTLNPERSKSFEFGADLKFLQNKLSLNATYYRTNTVNQFFRVNVSPTVGYNTYDLNAGDVQNQGLELSMGYNAELGELTWNPTVNFSFNRNKIKELYTYTDPATGQFIEVKEFSLGGSSIVRKGGSYGDIQVKDFIRDASGNQVLDDKGLPQYATNNIIAGNVNPRYMLSMSNGFRYKNFNLNFLVDSRIGGEVISRTEQTFDKRGMSQRTGDSRDQGGIMIKGADATEAYYNRIAAELTPYIYSATNIRLREVSFGYTIPAKVFNNKIQKIQLSVIGRNLWMIYKKAPFDPDVVTLTGNGFQGYDYFSMPSLRSIGFNVNFTF</sequence>
<evidence type="ECO:0000256" key="12">
    <source>
        <dbReference type="SAM" id="SignalP"/>
    </source>
</evidence>
<dbReference type="OrthoDB" id="9768177at2"/>
<evidence type="ECO:0000256" key="10">
    <source>
        <dbReference type="PROSITE-ProRule" id="PRU01360"/>
    </source>
</evidence>